<gene>
    <name evidence="2" type="ORF">ISALK_03370</name>
</gene>
<dbReference type="NCBIfam" id="TIGR02532">
    <property type="entry name" value="IV_pilin_GFxxxE"/>
    <property type="match status" value="1"/>
</dbReference>
<name>A0AA43XJP2_9CLOT</name>
<dbReference type="InterPro" id="IPR012902">
    <property type="entry name" value="N_methyl_site"/>
</dbReference>
<keyword evidence="1" id="KW-0472">Membrane</keyword>
<keyword evidence="1" id="KW-1133">Transmembrane helix</keyword>
<organism evidence="2 3">
    <name type="scientific">Isachenkonia alkalipeptolytica</name>
    <dbReference type="NCBI Taxonomy" id="2565777"/>
    <lineage>
        <taxon>Bacteria</taxon>
        <taxon>Bacillati</taxon>
        <taxon>Bacillota</taxon>
        <taxon>Clostridia</taxon>
        <taxon>Eubacteriales</taxon>
        <taxon>Clostridiaceae</taxon>
        <taxon>Isachenkonia</taxon>
    </lineage>
</organism>
<dbReference type="InterPro" id="IPR045584">
    <property type="entry name" value="Pilin-like"/>
</dbReference>
<dbReference type="EMBL" id="SUMG01000002">
    <property type="protein sequence ID" value="NBG87531.1"/>
    <property type="molecule type" value="Genomic_DNA"/>
</dbReference>
<feature type="transmembrane region" description="Helical" evidence="1">
    <location>
        <begin position="20"/>
        <end position="39"/>
    </location>
</feature>
<keyword evidence="3" id="KW-1185">Reference proteome</keyword>
<evidence type="ECO:0000256" key="1">
    <source>
        <dbReference type="SAM" id="Phobius"/>
    </source>
</evidence>
<dbReference type="Gene3D" id="3.30.700.10">
    <property type="entry name" value="Glycoprotein, Type 4 Pilin"/>
    <property type="match status" value="1"/>
</dbReference>
<dbReference type="SUPFAM" id="SSF54523">
    <property type="entry name" value="Pili subunits"/>
    <property type="match status" value="1"/>
</dbReference>
<keyword evidence="1" id="KW-0812">Transmembrane</keyword>
<evidence type="ECO:0000313" key="2">
    <source>
        <dbReference type="EMBL" id="NBG87531.1"/>
    </source>
</evidence>
<comment type="caution">
    <text evidence="2">The sequence shown here is derived from an EMBL/GenBank/DDBJ whole genome shotgun (WGS) entry which is preliminary data.</text>
</comment>
<reference evidence="2 3" key="1">
    <citation type="submission" date="2019-04" db="EMBL/GenBank/DDBJ databases">
        <title>Isachenkonia alkalipeptolytica gen. nov. sp. nov. a new anaerobic, alkiliphilic organothrophic bacterium capable to reduce synthesized ferrihydrite isolated from a soda lake.</title>
        <authorList>
            <person name="Toshchakov S.V."/>
            <person name="Zavarzina D.G."/>
            <person name="Zhilina T.N."/>
            <person name="Kostrikina N.A."/>
            <person name="Kublanov I.V."/>
        </authorList>
    </citation>
    <scope>NUCLEOTIDE SEQUENCE [LARGE SCALE GENOMIC DNA]</scope>
    <source>
        <strain evidence="2 3">Z-1701</strain>
    </source>
</reference>
<evidence type="ECO:0000313" key="3">
    <source>
        <dbReference type="Proteomes" id="UP000449710"/>
    </source>
</evidence>
<dbReference type="PANTHER" id="PTHR30093">
    <property type="entry name" value="GENERAL SECRETION PATHWAY PROTEIN G"/>
    <property type="match status" value="1"/>
</dbReference>
<dbReference type="RefSeq" id="WP_160719015.1">
    <property type="nucleotide sequence ID" value="NZ_SUMG01000002.1"/>
</dbReference>
<proteinExistence type="predicted"/>
<dbReference type="Proteomes" id="UP000449710">
    <property type="component" value="Unassembled WGS sequence"/>
</dbReference>
<sequence length="111" mass="12523">MYNLFLRKKRQNKGFTLMELLVVMAILAILATIAIPRYANMRQDAIESKDHSNATIIYRAIVAHYELEGNLNNFVITNYINQDIEYTGGEVDAITGEITPVTINGETYPSP</sequence>
<dbReference type="Pfam" id="PF07963">
    <property type="entry name" value="N_methyl"/>
    <property type="match status" value="1"/>
</dbReference>
<dbReference type="AlphaFoldDB" id="A0AA43XJP2"/>
<accession>A0AA43XJP2</accession>
<protein>
    <submittedName>
        <fullName evidence="2">Type II secretion system protein</fullName>
    </submittedName>
</protein>